<feature type="chain" id="PRO_5041772619" description="Hydrophobin" evidence="6">
    <location>
        <begin position="23"/>
        <end position="133"/>
    </location>
</feature>
<keyword evidence="8" id="KW-1185">Reference proteome</keyword>
<evidence type="ECO:0000256" key="1">
    <source>
        <dbReference type="ARBA" id="ARBA00004191"/>
    </source>
</evidence>
<organism evidence="7 8">
    <name type="scientific">Meripilus lineatus</name>
    <dbReference type="NCBI Taxonomy" id="2056292"/>
    <lineage>
        <taxon>Eukaryota</taxon>
        <taxon>Fungi</taxon>
        <taxon>Dikarya</taxon>
        <taxon>Basidiomycota</taxon>
        <taxon>Agaricomycotina</taxon>
        <taxon>Agaricomycetes</taxon>
        <taxon>Polyporales</taxon>
        <taxon>Meripilaceae</taxon>
        <taxon>Meripilus</taxon>
    </lineage>
</organism>
<evidence type="ECO:0000256" key="2">
    <source>
        <dbReference type="ARBA" id="ARBA00010446"/>
    </source>
</evidence>
<evidence type="ECO:0000313" key="7">
    <source>
        <dbReference type="EMBL" id="KAJ3477110.1"/>
    </source>
</evidence>
<keyword evidence="6" id="KW-0732">Signal</keyword>
<dbReference type="Pfam" id="PF01185">
    <property type="entry name" value="Hydrophobin"/>
    <property type="match status" value="1"/>
</dbReference>
<comment type="subcellular location">
    <subcellularLocation>
        <location evidence="1 6">Secreted</location>
        <location evidence="1 6">Cell wall</location>
    </subcellularLocation>
</comment>
<evidence type="ECO:0000256" key="4">
    <source>
        <dbReference type="ARBA" id="ARBA00022525"/>
    </source>
</evidence>
<keyword evidence="5 6" id="KW-1015">Disulfide bond</keyword>
<keyword evidence="4 6" id="KW-0964">Secreted</keyword>
<protein>
    <recommendedName>
        <fullName evidence="6">Hydrophobin</fullName>
    </recommendedName>
</protein>
<keyword evidence="3 6" id="KW-0134">Cell wall</keyword>
<evidence type="ECO:0000313" key="8">
    <source>
        <dbReference type="Proteomes" id="UP001212997"/>
    </source>
</evidence>
<dbReference type="GO" id="GO:0005199">
    <property type="term" value="F:structural constituent of cell wall"/>
    <property type="evidence" value="ECO:0007669"/>
    <property type="project" value="InterPro"/>
</dbReference>
<name>A0AAD5UT44_9APHY</name>
<dbReference type="SMART" id="SM00075">
    <property type="entry name" value="HYDRO"/>
    <property type="match status" value="1"/>
</dbReference>
<sequence>MFTRTYTSILSVLLFLVALVVAHPAPAPWGGHVPTQTITVTAPAGPTSGAGSCNTGPIQCCNQVQAANGGGPITALLTLLGIVISPLNALVGSDCSPINVIGVGQSQCSATPVCCENNNVGGLISIGCIPIIL</sequence>
<accession>A0AAD5UT44</accession>
<evidence type="ECO:0000256" key="3">
    <source>
        <dbReference type="ARBA" id="ARBA00022512"/>
    </source>
</evidence>
<evidence type="ECO:0000256" key="5">
    <source>
        <dbReference type="ARBA" id="ARBA00023157"/>
    </source>
</evidence>
<gene>
    <name evidence="7" type="ORF">NLI96_g10691</name>
</gene>
<dbReference type="CDD" id="cd23507">
    <property type="entry name" value="hydrophobin_I"/>
    <property type="match status" value="1"/>
</dbReference>
<proteinExistence type="inferred from homology"/>
<comment type="similarity">
    <text evidence="2 6">Belongs to the fungal hydrophobin family.</text>
</comment>
<feature type="signal peptide" evidence="6">
    <location>
        <begin position="1"/>
        <end position="22"/>
    </location>
</feature>
<comment type="caution">
    <text evidence="7">The sequence shown here is derived from an EMBL/GenBank/DDBJ whole genome shotgun (WGS) entry which is preliminary data.</text>
</comment>
<dbReference type="Proteomes" id="UP001212997">
    <property type="component" value="Unassembled WGS sequence"/>
</dbReference>
<dbReference type="InterPro" id="IPR001338">
    <property type="entry name" value="Class_I_Hydrophobin"/>
</dbReference>
<dbReference type="AlphaFoldDB" id="A0AAD5UT44"/>
<reference evidence="7" key="1">
    <citation type="submission" date="2022-07" db="EMBL/GenBank/DDBJ databases">
        <title>Genome Sequence of Physisporinus lineatus.</title>
        <authorList>
            <person name="Buettner E."/>
        </authorList>
    </citation>
    <scope>NUCLEOTIDE SEQUENCE</scope>
    <source>
        <strain evidence="7">VT162</strain>
    </source>
</reference>
<evidence type="ECO:0000256" key="6">
    <source>
        <dbReference type="RuleBase" id="RU365009"/>
    </source>
</evidence>
<dbReference type="GO" id="GO:0009277">
    <property type="term" value="C:fungal-type cell wall"/>
    <property type="evidence" value="ECO:0007669"/>
    <property type="project" value="InterPro"/>
</dbReference>
<dbReference type="EMBL" id="JANAWD010000630">
    <property type="protein sequence ID" value="KAJ3477110.1"/>
    <property type="molecule type" value="Genomic_DNA"/>
</dbReference>